<feature type="region of interest" description="Disordered" evidence="1">
    <location>
        <begin position="149"/>
        <end position="205"/>
    </location>
</feature>
<name>A0AAV9ZVF2_9AGAR</name>
<feature type="compositionally biased region" description="Polar residues" evidence="1">
    <location>
        <begin position="184"/>
        <end position="194"/>
    </location>
</feature>
<proteinExistence type="predicted"/>
<dbReference type="EMBL" id="JAWWNJ010000107">
    <property type="protein sequence ID" value="KAK6992757.1"/>
    <property type="molecule type" value="Genomic_DNA"/>
</dbReference>
<sequence>MHIDRIGLPRSPIDLLHPIERFSDSKYGQSAHHSKAPQRFGLERCFKSEESIPLSHYHSSPIKHSFYYSIFIPIPLAMLERIYGPVEIHPQTPLQDALEDFVTVMGEICPDGRPLTTRLENDEWQSVRKALAALKPFYSVEEPEVIAKAKKTTPAANSSGKSKSRESGSSEARASGSGEKRNNHSAAATSPSGSSKRKLDASTAFKSSYLESEAARIKKEDIEDAKLKRFNDGQEVGSSDNPIVLGMNERQDEEPPMKIRRTFKPGDVIEIESSDDEE</sequence>
<evidence type="ECO:0000313" key="3">
    <source>
        <dbReference type="Proteomes" id="UP001362999"/>
    </source>
</evidence>
<reference evidence="2 3" key="1">
    <citation type="journal article" date="2024" name="J Genomics">
        <title>Draft genome sequencing and assembly of Favolaschia claudopus CIRM-BRFM 2984 isolated from oak limbs.</title>
        <authorList>
            <person name="Navarro D."/>
            <person name="Drula E."/>
            <person name="Chaduli D."/>
            <person name="Cazenave R."/>
            <person name="Ahrendt S."/>
            <person name="Wang J."/>
            <person name="Lipzen A."/>
            <person name="Daum C."/>
            <person name="Barry K."/>
            <person name="Grigoriev I.V."/>
            <person name="Favel A."/>
            <person name="Rosso M.N."/>
            <person name="Martin F."/>
        </authorList>
    </citation>
    <scope>NUCLEOTIDE SEQUENCE [LARGE SCALE GENOMIC DNA]</scope>
    <source>
        <strain evidence="2 3">CIRM-BRFM 2984</strain>
    </source>
</reference>
<keyword evidence="3" id="KW-1185">Reference proteome</keyword>
<feature type="region of interest" description="Disordered" evidence="1">
    <location>
        <begin position="228"/>
        <end position="256"/>
    </location>
</feature>
<accession>A0AAV9ZVF2</accession>
<comment type="caution">
    <text evidence="2">The sequence shown here is derived from an EMBL/GenBank/DDBJ whole genome shotgun (WGS) entry which is preliminary data.</text>
</comment>
<dbReference type="AlphaFoldDB" id="A0AAV9ZVF2"/>
<evidence type="ECO:0000256" key="1">
    <source>
        <dbReference type="SAM" id="MobiDB-lite"/>
    </source>
</evidence>
<gene>
    <name evidence="2" type="ORF">R3P38DRAFT_3081746</name>
</gene>
<dbReference type="Proteomes" id="UP001362999">
    <property type="component" value="Unassembled WGS sequence"/>
</dbReference>
<protein>
    <submittedName>
        <fullName evidence="2">Uncharacterized protein</fullName>
    </submittedName>
</protein>
<organism evidence="2 3">
    <name type="scientific">Favolaschia claudopus</name>
    <dbReference type="NCBI Taxonomy" id="2862362"/>
    <lineage>
        <taxon>Eukaryota</taxon>
        <taxon>Fungi</taxon>
        <taxon>Dikarya</taxon>
        <taxon>Basidiomycota</taxon>
        <taxon>Agaricomycotina</taxon>
        <taxon>Agaricomycetes</taxon>
        <taxon>Agaricomycetidae</taxon>
        <taxon>Agaricales</taxon>
        <taxon>Marasmiineae</taxon>
        <taxon>Mycenaceae</taxon>
        <taxon>Favolaschia</taxon>
    </lineage>
</organism>
<evidence type="ECO:0000313" key="2">
    <source>
        <dbReference type="EMBL" id="KAK6992757.1"/>
    </source>
</evidence>